<reference evidence="2 3" key="1">
    <citation type="submission" date="2016-10" db="EMBL/GenBank/DDBJ databases">
        <authorList>
            <person name="de Groot N.N."/>
        </authorList>
    </citation>
    <scope>NUCLEOTIDE SEQUENCE [LARGE SCALE GENOMIC DNA]</scope>
    <source>
        <strain evidence="2 3">DSM 45317</strain>
    </source>
</reference>
<sequence length="144" mass="16291">MTSDEQAVRATITGWVQAMKALDFTAGRQYWDSDFDGLVYQPEEHVLPITDWDALLRYWESDTGHVESMLEWDEIATDVAVLGDAAFGFSRLRTRIKLHGADPTFDGEVRCSFVLRRTPAGWRLVHHHESRLVGVDEALESLAG</sequence>
<feature type="domain" description="SnoaL-like" evidence="1">
    <location>
        <begin position="8"/>
        <end position="131"/>
    </location>
</feature>
<dbReference type="OrthoDB" id="1551077at2"/>
<dbReference type="InterPro" id="IPR032710">
    <property type="entry name" value="NTF2-like_dom_sf"/>
</dbReference>
<gene>
    <name evidence="2" type="ORF">SAMN04488085_10947</name>
</gene>
<dbReference type="Proteomes" id="UP000199152">
    <property type="component" value="Unassembled WGS sequence"/>
</dbReference>
<evidence type="ECO:0000313" key="3">
    <source>
        <dbReference type="Proteomes" id="UP000199152"/>
    </source>
</evidence>
<dbReference type="AlphaFoldDB" id="A0A1I4GK71"/>
<dbReference type="EMBL" id="FOSW01000009">
    <property type="protein sequence ID" value="SFL30269.1"/>
    <property type="molecule type" value="Genomic_DNA"/>
</dbReference>
<evidence type="ECO:0000259" key="1">
    <source>
        <dbReference type="Pfam" id="PF13474"/>
    </source>
</evidence>
<organism evidence="2 3">
    <name type="scientific">Geodermatophilus ruber</name>
    <dbReference type="NCBI Taxonomy" id="504800"/>
    <lineage>
        <taxon>Bacteria</taxon>
        <taxon>Bacillati</taxon>
        <taxon>Actinomycetota</taxon>
        <taxon>Actinomycetes</taxon>
        <taxon>Geodermatophilales</taxon>
        <taxon>Geodermatophilaceae</taxon>
        <taxon>Geodermatophilus</taxon>
    </lineage>
</organism>
<name>A0A1I4GK71_9ACTN</name>
<proteinExistence type="predicted"/>
<dbReference type="GO" id="GO:0016853">
    <property type="term" value="F:isomerase activity"/>
    <property type="evidence" value="ECO:0007669"/>
    <property type="project" value="UniProtKB-KW"/>
</dbReference>
<keyword evidence="2" id="KW-0413">Isomerase</keyword>
<dbReference type="Pfam" id="PF13474">
    <property type="entry name" value="SnoaL_3"/>
    <property type="match status" value="1"/>
</dbReference>
<dbReference type="STRING" id="504800.SAMN04488085_10947"/>
<dbReference type="SUPFAM" id="SSF54427">
    <property type="entry name" value="NTF2-like"/>
    <property type="match status" value="1"/>
</dbReference>
<evidence type="ECO:0000313" key="2">
    <source>
        <dbReference type="EMBL" id="SFL30269.1"/>
    </source>
</evidence>
<dbReference type="RefSeq" id="WP_091326036.1">
    <property type="nucleotide sequence ID" value="NZ_FOSW01000009.1"/>
</dbReference>
<dbReference type="InterPro" id="IPR037401">
    <property type="entry name" value="SnoaL-like"/>
</dbReference>
<protein>
    <submittedName>
        <fullName evidence="2">Ketosteroid isomerase homolog</fullName>
    </submittedName>
</protein>
<dbReference type="Gene3D" id="3.10.450.50">
    <property type="match status" value="1"/>
</dbReference>
<keyword evidence="3" id="KW-1185">Reference proteome</keyword>
<accession>A0A1I4GK71</accession>
<dbReference type="InParanoid" id="A0A1I4GK71"/>